<keyword evidence="1" id="KW-0472">Membrane</keyword>
<dbReference type="EMBL" id="DQ917373">
    <property type="protein sequence ID" value="ABK79918.1"/>
    <property type="molecule type" value="Genomic_DNA"/>
</dbReference>
<gene>
    <name evidence="2" type="primary">nad6</name>
</gene>
<reference evidence="2" key="2">
    <citation type="journal article" date="2007" name="Gene">
        <title>Three divergent mitochondrial genomes from California populations of the copepod Tigriopus californicus.</title>
        <authorList>
            <person name="Burton R.S."/>
            <person name="Byrne R.J."/>
            <person name="Rawson P.D."/>
        </authorList>
    </citation>
    <scope>NUCLEOTIDE SEQUENCE</scope>
    <source>
        <strain evidence="2">AB81</strain>
    </source>
</reference>
<geneLocation type="mitochondrion" evidence="2"/>
<evidence type="ECO:0000313" key="2">
    <source>
        <dbReference type="EMBL" id="ABK79918.1"/>
    </source>
</evidence>
<dbReference type="AlphaFoldDB" id="A2T592"/>
<organism evidence="2">
    <name type="scientific">Tigriopus californicus</name>
    <name type="common">Marine copepod</name>
    <dbReference type="NCBI Taxonomy" id="6832"/>
    <lineage>
        <taxon>Eukaryota</taxon>
        <taxon>Metazoa</taxon>
        <taxon>Ecdysozoa</taxon>
        <taxon>Arthropoda</taxon>
        <taxon>Crustacea</taxon>
        <taxon>Multicrustacea</taxon>
        <taxon>Hexanauplia</taxon>
        <taxon>Copepoda</taxon>
        <taxon>Harpacticoida</taxon>
        <taxon>Harpacticidae</taxon>
        <taxon>Tigriopus</taxon>
    </lineage>
</organism>
<proteinExistence type="predicted"/>
<feature type="transmembrane region" description="Helical" evidence="1">
    <location>
        <begin position="79"/>
        <end position="97"/>
    </location>
</feature>
<keyword evidence="1" id="KW-1133">Transmembrane helix</keyword>
<evidence type="ECO:0000256" key="1">
    <source>
        <dbReference type="SAM" id="Phobius"/>
    </source>
</evidence>
<name>A2T592_TIGCA</name>
<feature type="transmembrane region" description="Helical" evidence="1">
    <location>
        <begin position="49"/>
        <end position="67"/>
    </location>
</feature>
<keyword evidence="1" id="KW-0812">Transmembrane</keyword>
<reference evidence="2" key="1">
    <citation type="submission" date="2006-08" db="EMBL/GenBank/DDBJ databases">
        <authorList>
            <person name="Burton R."/>
            <person name="Byrne R."/>
            <person name="Rawson P."/>
        </authorList>
    </citation>
    <scope>NUCLEOTIDE SEQUENCE</scope>
    <source>
        <strain evidence="2">AB81</strain>
    </source>
</reference>
<sequence length="151" mass="16501">MTSYSLTLVVYSVSLAVGLKNPFSFSLYLVYLAIMGGLSLGVWVSAWSFYVIVLIFVGGMMVMLLYISTFSGDPKIKPNLSLVVSLGVNSFLFPFNFPDASKWSTRKIEILGVYDQGGGPTLLSAIYLLIILLFIVKLSESFKGSLMLASL</sequence>
<protein>
    <submittedName>
        <fullName evidence="2">NADH dehydrogenase subunit 6</fullName>
    </submittedName>
</protein>
<keyword evidence="2" id="KW-0496">Mitochondrion</keyword>
<accession>A2T592</accession>
<feature type="transmembrane region" description="Helical" evidence="1">
    <location>
        <begin position="117"/>
        <end position="136"/>
    </location>
</feature>